<dbReference type="EMBL" id="CM044705">
    <property type="protein sequence ID" value="KAI5664821.1"/>
    <property type="molecule type" value="Genomic_DNA"/>
</dbReference>
<reference evidence="2" key="1">
    <citation type="journal article" date="2023" name="Nat. Plants">
        <title>Single-cell RNA sequencing provides a high-resolution roadmap for understanding the multicellular compartmentation of specialized metabolism.</title>
        <authorList>
            <person name="Sun S."/>
            <person name="Shen X."/>
            <person name="Li Y."/>
            <person name="Li Y."/>
            <person name="Wang S."/>
            <person name="Li R."/>
            <person name="Zhang H."/>
            <person name="Shen G."/>
            <person name="Guo B."/>
            <person name="Wei J."/>
            <person name="Xu J."/>
            <person name="St-Pierre B."/>
            <person name="Chen S."/>
            <person name="Sun C."/>
        </authorList>
    </citation>
    <scope>NUCLEOTIDE SEQUENCE [LARGE SCALE GENOMIC DNA]</scope>
</reference>
<gene>
    <name evidence="1" type="ORF">M9H77_24144</name>
</gene>
<protein>
    <submittedName>
        <fullName evidence="1">Uncharacterized protein</fullName>
    </submittedName>
</protein>
<sequence>MINSGLGSVVRAFLEVETASLWGYYEERQRDRKTKRRHVNPNDQQQQQQPNNNITTHEKARQTQMVILFANTYEKPHSDQGINSGYDLVFGSIRGLHCTWLVPRTRASSDGVDDSNLGEWIHLKRGVDHGGCGPIGLRGHCIMLSSAVQPPSGESGGART</sequence>
<evidence type="ECO:0000313" key="2">
    <source>
        <dbReference type="Proteomes" id="UP001060085"/>
    </source>
</evidence>
<keyword evidence="2" id="KW-1185">Reference proteome</keyword>
<evidence type="ECO:0000313" key="1">
    <source>
        <dbReference type="EMBL" id="KAI5664821.1"/>
    </source>
</evidence>
<dbReference type="Proteomes" id="UP001060085">
    <property type="component" value="Linkage Group LG05"/>
</dbReference>
<proteinExistence type="predicted"/>
<organism evidence="1 2">
    <name type="scientific">Catharanthus roseus</name>
    <name type="common">Madagascar periwinkle</name>
    <name type="synonym">Vinca rosea</name>
    <dbReference type="NCBI Taxonomy" id="4058"/>
    <lineage>
        <taxon>Eukaryota</taxon>
        <taxon>Viridiplantae</taxon>
        <taxon>Streptophyta</taxon>
        <taxon>Embryophyta</taxon>
        <taxon>Tracheophyta</taxon>
        <taxon>Spermatophyta</taxon>
        <taxon>Magnoliopsida</taxon>
        <taxon>eudicotyledons</taxon>
        <taxon>Gunneridae</taxon>
        <taxon>Pentapetalae</taxon>
        <taxon>asterids</taxon>
        <taxon>lamiids</taxon>
        <taxon>Gentianales</taxon>
        <taxon>Apocynaceae</taxon>
        <taxon>Rauvolfioideae</taxon>
        <taxon>Vinceae</taxon>
        <taxon>Catharanthinae</taxon>
        <taxon>Catharanthus</taxon>
    </lineage>
</organism>
<name>A0ACC0AW92_CATRO</name>
<comment type="caution">
    <text evidence="1">The sequence shown here is derived from an EMBL/GenBank/DDBJ whole genome shotgun (WGS) entry which is preliminary data.</text>
</comment>
<accession>A0ACC0AW92</accession>